<dbReference type="GeneID" id="101361624"/>
<evidence type="ECO:0000256" key="10">
    <source>
        <dbReference type="ARBA" id="ARBA00023224"/>
    </source>
</evidence>
<proteinExistence type="inferred from homology"/>
<evidence type="ECO:0000256" key="2">
    <source>
        <dbReference type="ARBA" id="ARBA00022475"/>
    </source>
</evidence>
<dbReference type="GO" id="GO:0004875">
    <property type="term" value="F:complement receptor activity"/>
    <property type="evidence" value="ECO:0007669"/>
    <property type="project" value="TreeGrafter"/>
</dbReference>
<dbReference type="CTD" id="2854"/>
<organism evidence="15 16">
    <name type="scientific">Trichechus manatus latirostris</name>
    <name type="common">Florida manatee</name>
    <dbReference type="NCBI Taxonomy" id="127582"/>
    <lineage>
        <taxon>Eukaryota</taxon>
        <taxon>Metazoa</taxon>
        <taxon>Chordata</taxon>
        <taxon>Craniata</taxon>
        <taxon>Vertebrata</taxon>
        <taxon>Euteleostomi</taxon>
        <taxon>Mammalia</taxon>
        <taxon>Eutheria</taxon>
        <taxon>Afrotheria</taxon>
        <taxon>Sirenia</taxon>
        <taxon>Trichechidae</taxon>
        <taxon>Trichechus</taxon>
    </lineage>
</organism>
<evidence type="ECO:0000256" key="11">
    <source>
        <dbReference type="ARBA" id="ARBA00025736"/>
    </source>
</evidence>
<keyword evidence="10" id="KW-0807">Transducer</keyword>
<keyword evidence="5" id="KW-0297">G-protein coupled receptor</keyword>
<reference evidence="16" key="1">
    <citation type="submission" date="2025-08" db="UniProtKB">
        <authorList>
            <consortium name="RefSeq"/>
        </authorList>
    </citation>
    <scope>IDENTIFICATION</scope>
</reference>
<dbReference type="Gene3D" id="1.20.1070.10">
    <property type="entry name" value="Rhodopsin 7-helix transmembrane proteins"/>
    <property type="match status" value="1"/>
</dbReference>
<dbReference type="GO" id="GO:0005886">
    <property type="term" value="C:plasma membrane"/>
    <property type="evidence" value="ECO:0007669"/>
    <property type="project" value="UniProtKB-SubCell"/>
</dbReference>
<evidence type="ECO:0000256" key="13">
    <source>
        <dbReference type="SAM" id="SignalP"/>
    </source>
</evidence>
<evidence type="ECO:0000313" key="16">
    <source>
        <dbReference type="RefSeq" id="XP_004381906.1"/>
    </source>
</evidence>
<protein>
    <submittedName>
        <fullName evidence="16">Probable G-protein coupled receptor 32</fullName>
    </submittedName>
</protein>
<gene>
    <name evidence="16" type="primary">GPR32</name>
</gene>
<dbReference type="InterPro" id="IPR000276">
    <property type="entry name" value="GPCR_Rhodpsn"/>
</dbReference>
<name>A0A2Y9DWS9_TRIMA</name>
<dbReference type="SUPFAM" id="SSF81321">
    <property type="entry name" value="Family A G protein-coupled receptor-like"/>
    <property type="match status" value="1"/>
</dbReference>
<dbReference type="GO" id="GO:0004982">
    <property type="term" value="F:N-formyl peptide receptor activity"/>
    <property type="evidence" value="ECO:0007669"/>
    <property type="project" value="TreeGrafter"/>
</dbReference>
<evidence type="ECO:0000256" key="1">
    <source>
        <dbReference type="ARBA" id="ARBA00004651"/>
    </source>
</evidence>
<keyword evidence="2" id="KW-1003">Cell membrane</keyword>
<comment type="similarity">
    <text evidence="11">Belongs to the chemokine-like receptor (CMKLR) family.</text>
</comment>
<feature type="chain" id="PRO_5015980483" evidence="13">
    <location>
        <begin position="35"/>
        <end position="325"/>
    </location>
</feature>
<feature type="transmembrane region" description="Helical" evidence="12">
    <location>
        <begin position="275"/>
        <end position="293"/>
    </location>
</feature>
<dbReference type="InParanoid" id="A0A2Y9DWS9"/>
<dbReference type="Proteomes" id="UP000248480">
    <property type="component" value="Unplaced"/>
</dbReference>
<keyword evidence="13" id="KW-0732">Signal</keyword>
<keyword evidence="6 12" id="KW-0472">Membrane</keyword>
<keyword evidence="15" id="KW-1185">Reference proteome</keyword>
<keyword evidence="3 12" id="KW-0812">Transmembrane</keyword>
<dbReference type="Pfam" id="PF00001">
    <property type="entry name" value="7tm_1"/>
    <property type="match status" value="1"/>
</dbReference>
<keyword evidence="8 16" id="KW-0675">Receptor</keyword>
<dbReference type="STRING" id="127582.A0A2Y9DWS9"/>
<dbReference type="GO" id="GO:0006954">
    <property type="term" value="P:inflammatory response"/>
    <property type="evidence" value="ECO:0007669"/>
    <property type="project" value="TreeGrafter"/>
</dbReference>
<evidence type="ECO:0000256" key="8">
    <source>
        <dbReference type="ARBA" id="ARBA00023170"/>
    </source>
</evidence>
<keyword evidence="9" id="KW-0325">Glycoprotein</keyword>
<evidence type="ECO:0000259" key="14">
    <source>
        <dbReference type="PROSITE" id="PS50262"/>
    </source>
</evidence>
<dbReference type="RefSeq" id="XP_004381906.1">
    <property type="nucleotide sequence ID" value="XM_004381849.1"/>
</dbReference>
<feature type="transmembrane region" description="Helical" evidence="12">
    <location>
        <begin position="195"/>
        <end position="218"/>
    </location>
</feature>
<evidence type="ECO:0000313" key="15">
    <source>
        <dbReference type="Proteomes" id="UP000248480"/>
    </source>
</evidence>
<evidence type="ECO:0000256" key="6">
    <source>
        <dbReference type="ARBA" id="ARBA00023136"/>
    </source>
</evidence>
<feature type="domain" description="G-protein coupled receptors family 1 profile" evidence="14">
    <location>
        <begin position="31"/>
        <end position="291"/>
    </location>
</feature>
<evidence type="ECO:0000256" key="3">
    <source>
        <dbReference type="ARBA" id="ARBA00022692"/>
    </source>
</evidence>
<dbReference type="KEGG" id="tmu:101361624"/>
<dbReference type="InterPro" id="IPR017452">
    <property type="entry name" value="GPCR_Rhodpsn_7TM"/>
</dbReference>
<keyword evidence="4 12" id="KW-1133">Transmembrane helix</keyword>
<evidence type="ECO:0000256" key="4">
    <source>
        <dbReference type="ARBA" id="ARBA00022989"/>
    </source>
</evidence>
<comment type="subcellular location">
    <subcellularLocation>
        <location evidence="1">Cell membrane</location>
        <topology evidence="1">Multi-pass membrane protein</topology>
    </subcellularLocation>
</comment>
<dbReference type="PRINTS" id="PR00237">
    <property type="entry name" value="GPCRRHODOPSN"/>
</dbReference>
<feature type="transmembrane region" description="Helical" evidence="12">
    <location>
        <begin position="139"/>
        <end position="158"/>
    </location>
</feature>
<dbReference type="PANTHER" id="PTHR24225:SF0">
    <property type="entry name" value="N-FORMYL PEPTIDE RECEPTOR 2"/>
    <property type="match status" value="1"/>
</dbReference>
<evidence type="ECO:0000256" key="5">
    <source>
        <dbReference type="ARBA" id="ARBA00023040"/>
    </source>
</evidence>
<dbReference type="AlphaFoldDB" id="A0A2Y9DWS9"/>
<feature type="transmembrane region" description="Helical" evidence="12">
    <location>
        <begin position="230"/>
        <end position="255"/>
    </location>
</feature>
<evidence type="ECO:0000256" key="7">
    <source>
        <dbReference type="ARBA" id="ARBA00023157"/>
    </source>
</evidence>
<feature type="signal peptide" evidence="13">
    <location>
        <begin position="1"/>
        <end position="34"/>
    </location>
</feature>
<dbReference type="PROSITE" id="PS50262">
    <property type="entry name" value="G_PROTEIN_RECEP_F1_2"/>
    <property type="match status" value="1"/>
</dbReference>
<dbReference type="PANTHER" id="PTHR24225">
    <property type="entry name" value="CHEMOTACTIC RECEPTOR"/>
    <property type="match status" value="1"/>
</dbReference>
<dbReference type="InterPro" id="IPR000826">
    <property type="entry name" value="Formyl_rcpt-rel"/>
</dbReference>
<dbReference type="GO" id="GO:0007200">
    <property type="term" value="P:phospholipase C-activating G protein-coupled receptor signaling pathway"/>
    <property type="evidence" value="ECO:0007669"/>
    <property type="project" value="TreeGrafter"/>
</dbReference>
<dbReference type="OrthoDB" id="9804449at2759"/>
<evidence type="ECO:0000256" key="12">
    <source>
        <dbReference type="SAM" id="Phobius"/>
    </source>
</evidence>
<accession>A0A2Y9DWS9</accession>
<keyword evidence="7" id="KW-1015">Disulfide bond</keyword>
<dbReference type="GO" id="GO:0007204">
    <property type="term" value="P:positive regulation of cytosolic calcium ion concentration"/>
    <property type="evidence" value="ECO:0007669"/>
    <property type="project" value="TreeGrafter"/>
</dbReference>
<evidence type="ECO:0000256" key="9">
    <source>
        <dbReference type="ARBA" id="ARBA00023180"/>
    </source>
</evidence>
<sequence>MEYPSAVTQQSAPAGALCPPWAALFLLYSLVNLAAHLLDVASHGLVIQVAGPCLPPSRVTAWFRDQAVADATFTVLLPLTLTWTSSAWPLGSAFCHLDPHLAILSFYASGHMLTHAAANAFTALLQPNWAMTHRRTRRAVSWASGVWLLLLVLGALSLRLWRGRVDTPESCNRIPVGELPGCVPDLAFSGLALNQLVFCFGVLLGVMSAICGLVWAWLQLAKLTGRPPPLGALWPLGALLFLCWFPFHLLLLLQLLGMWEARLGTGEVWVPLRSLGFTLAGASSCLNPLFYAFRGQAFRQQLCQALGSCHGWGGGEGGRWEQGWE</sequence>